<evidence type="ECO:0000256" key="7">
    <source>
        <dbReference type="ARBA" id="ARBA00022989"/>
    </source>
</evidence>
<keyword evidence="6 14" id="KW-0812">Transmembrane</keyword>
<evidence type="ECO:0000256" key="2">
    <source>
        <dbReference type="ARBA" id="ARBA00010581"/>
    </source>
</evidence>
<protein>
    <recommendedName>
        <fullName evidence="4">Cytochrome bo(3) ubiquinol oxidase subunit 3</fullName>
    </recommendedName>
    <alternativeName>
        <fullName evidence="12">Cytochrome o ubiquinol oxidase subunit 3</fullName>
    </alternativeName>
    <alternativeName>
        <fullName evidence="10">Oxidase bo(3) subunit 3</fullName>
    </alternativeName>
    <alternativeName>
        <fullName evidence="13">Ubiquinol oxidase polypeptide III</fullName>
    </alternativeName>
    <alternativeName>
        <fullName evidence="11">Ubiquinol oxidase subunit 3</fullName>
    </alternativeName>
</protein>
<dbReference type="GO" id="GO:0019646">
    <property type="term" value="P:aerobic electron transport chain"/>
    <property type="evidence" value="ECO:0007669"/>
    <property type="project" value="InterPro"/>
</dbReference>
<keyword evidence="5" id="KW-1003">Cell membrane</keyword>
<feature type="transmembrane region" description="Helical" evidence="15">
    <location>
        <begin position="34"/>
        <end position="55"/>
    </location>
</feature>
<gene>
    <name evidence="17" type="primary">cyoC</name>
    <name evidence="17" type="ORF">GCM10008024_22470</name>
    <name evidence="18" type="ORF">SAMN05444006_11312</name>
</gene>
<dbReference type="Pfam" id="PF00510">
    <property type="entry name" value="COX3"/>
    <property type="match status" value="1"/>
</dbReference>
<name>A0AAN4ZZM0_9RHOB</name>
<dbReference type="Proteomes" id="UP000634647">
    <property type="component" value="Unassembled WGS sequence"/>
</dbReference>
<evidence type="ECO:0000256" key="11">
    <source>
        <dbReference type="ARBA" id="ARBA00031884"/>
    </source>
</evidence>
<dbReference type="AlphaFoldDB" id="A0AAN4ZZM0"/>
<feature type="domain" description="Heme-copper oxidase subunit III family profile" evidence="16">
    <location>
        <begin position="1"/>
        <end position="211"/>
    </location>
</feature>
<evidence type="ECO:0000256" key="8">
    <source>
        <dbReference type="ARBA" id="ARBA00023136"/>
    </source>
</evidence>
<dbReference type="GO" id="GO:0004129">
    <property type="term" value="F:cytochrome-c oxidase activity"/>
    <property type="evidence" value="ECO:0007669"/>
    <property type="project" value="InterPro"/>
</dbReference>
<keyword evidence="7 15" id="KW-1133">Transmembrane helix</keyword>
<dbReference type="GO" id="GO:0005886">
    <property type="term" value="C:plasma membrane"/>
    <property type="evidence" value="ECO:0007669"/>
    <property type="project" value="UniProtKB-SubCell"/>
</dbReference>
<proteinExistence type="inferred from homology"/>
<evidence type="ECO:0000256" key="9">
    <source>
        <dbReference type="ARBA" id="ARBA00025694"/>
    </source>
</evidence>
<reference evidence="17" key="1">
    <citation type="journal article" date="2014" name="Int. J. Syst. Evol. Microbiol.">
        <title>Complete genome sequence of Corynebacterium casei LMG S-19264T (=DSM 44701T), isolated from a smear-ripened cheese.</title>
        <authorList>
            <consortium name="US DOE Joint Genome Institute (JGI-PGF)"/>
            <person name="Walter F."/>
            <person name="Albersmeier A."/>
            <person name="Kalinowski J."/>
            <person name="Ruckert C."/>
        </authorList>
    </citation>
    <scope>NUCLEOTIDE SEQUENCE</scope>
    <source>
        <strain evidence="17">CGMCC 1.10859</strain>
    </source>
</reference>
<reference evidence="17" key="3">
    <citation type="submission" date="2023-06" db="EMBL/GenBank/DDBJ databases">
        <authorList>
            <person name="Sun Q."/>
            <person name="Zhou Y."/>
        </authorList>
    </citation>
    <scope>NUCLEOTIDE SEQUENCE</scope>
    <source>
        <strain evidence="17">CGMCC 1.10859</strain>
    </source>
</reference>
<keyword evidence="8 15" id="KW-0472">Membrane</keyword>
<evidence type="ECO:0000259" key="16">
    <source>
        <dbReference type="PROSITE" id="PS50253"/>
    </source>
</evidence>
<dbReference type="InterPro" id="IPR035973">
    <property type="entry name" value="Cyt_c_oxidase_su3-like_sf"/>
</dbReference>
<sequence length="212" mass="23099">MSSATDATYQAPGIAYGPAEGHHHDRASLQLSGFWLFMMSDLILFGCFFATYGTMLGKPSLAGGPGPKDVFEMSGVVIETAALLLSTFTFGLASLAVKYDRPKREILTWLTVTLLLGATFLGFELKEFVTMFHEGAVPQRSGFLSAFFGLVPLHGIHVTSGSIWLVIMIIMIAKNGVDDLTKSRLARLALFWHFLDLIWVGIFSVVYLGGLA</sequence>
<feature type="transmembrane region" description="Helical" evidence="15">
    <location>
        <begin position="185"/>
        <end position="209"/>
    </location>
</feature>
<evidence type="ECO:0000313" key="20">
    <source>
        <dbReference type="Proteomes" id="UP000634647"/>
    </source>
</evidence>
<dbReference type="FunFam" id="1.20.120.80:FF:000001">
    <property type="entry name" value="Cytochrome (Ubi)quinol oxidase subunit III"/>
    <property type="match status" value="1"/>
</dbReference>
<evidence type="ECO:0000256" key="5">
    <source>
        <dbReference type="ARBA" id="ARBA00022475"/>
    </source>
</evidence>
<reference evidence="18 19" key="2">
    <citation type="submission" date="2016-10" db="EMBL/GenBank/DDBJ databases">
        <authorList>
            <person name="Varghese N."/>
            <person name="Submissions S."/>
        </authorList>
    </citation>
    <scope>NUCLEOTIDE SEQUENCE [LARGE SCALE GENOMIC DNA]</scope>
    <source>
        <strain evidence="18 19">DSM 24802</strain>
    </source>
</reference>
<feature type="transmembrane region" description="Helical" evidence="15">
    <location>
        <begin position="143"/>
        <end position="173"/>
    </location>
</feature>
<dbReference type="PANTHER" id="PTHR11403:SF2">
    <property type="entry name" value="CYTOCHROME BO(3) UBIQUINOL OXIDASE SUBUNIT 3"/>
    <property type="match status" value="1"/>
</dbReference>
<evidence type="ECO:0000256" key="15">
    <source>
        <dbReference type="SAM" id="Phobius"/>
    </source>
</evidence>
<dbReference type="Gene3D" id="1.20.120.80">
    <property type="entry name" value="Cytochrome c oxidase, subunit III, four-helix bundle"/>
    <property type="match status" value="1"/>
</dbReference>
<evidence type="ECO:0000256" key="3">
    <source>
        <dbReference type="ARBA" id="ARBA00011700"/>
    </source>
</evidence>
<dbReference type="RefSeq" id="WP_035846839.1">
    <property type="nucleotide sequence ID" value="NZ_BNAB01000009.1"/>
</dbReference>
<dbReference type="InterPro" id="IPR013833">
    <property type="entry name" value="Cyt_c_oxidase_su3_a-hlx"/>
</dbReference>
<evidence type="ECO:0000256" key="6">
    <source>
        <dbReference type="ARBA" id="ARBA00022692"/>
    </source>
</evidence>
<evidence type="ECO:0000256" key="4">
    <source>
        <dbReference type="ARBA" id="ARBA00014687"/>
    </source>
</evidence>
<comment type="subcellular location">
    <subcellularLocation>
        <location evidence="1 14">Cell membrane</location>
        <topology evidence="1 14">Multi-pass membrane protein</topology>
    </subcellularLocation>
</comment>
<dbReference type="InterPro" id="IPR000298">
    <property type="entry name" value="Cyt_c_oxidase-like_su3"/>
</dbReference>
<dbReference type="PANTHER" id="PTHR11403">
    <property type="entry name" value="CYTOCHROME C OXIDASE SUBUNIT III"/>
    <property type="match status" value="1"/>
</dbReference>
<dbReference type="Proteomes" id="UP000199541">
    <property type="component" value="Unassembled WGS sequence"/>
</dbReference>
<feature type="transmembrane region" description="Helical" evidence="15">
    <location>
        <begin position="106"/>
        <end position="123"/>
    </location>
</feature>
<dbReference type="PROSITE" id="PS50253">
    <property type="entry name" value="COX3"/>
    <property type="match status" value="1"/>
</dbReference>
<organism evidence="17 20">
    <name type="scientific">Allgaiera indica</name>
    <dbReference type="NCBI Taxonomy" id="765699"/>
    <lineage>
        <taxon>Bacteria</taxon>
        <taxon>Pseudomonadati</taxon>
        <taxon>Pseudomonadota</taxon>
        <taxon>Alphaproteobacteria</taxon>
        <taxon>Rhodobacterales</taxon>
        <taxon>Paracoccaceae</taxon>
        <taxon>Allgaiera</taxon>
    </lineage>
</organism>
<dbReference type="SUPFAM" id="SSF81452">
    <property type="entry name" value="Cytochrome c oxidase subunit III-like"/>
    <property type="match status" value="1"/>
</dbReference>
<accession>A0AAN4ZZM0</accession>
<comment type="function">
    <text evidence="9">Cytochrome bo(3) ubiquinol terminal oxidase is the component of the aerobic respiratory chain of E.coli that predominates when cells are grown at high aeration. Has proton pump activity across the membrane in addition to electron transfer, pumping 2 protons/electron.</text>
</comment>
<comment type="subunit">
    <text evidence="3">Heterooctamer of two A chains, two B chains, two C chains and two D chains.</text>
</comment>
<evidence type="ECO:0000256" key="10">
    <source>
        <dbReference type="ARBA" id="ARBA00030072"/>
    </source>
</evidence>
<evidence type="ECO:0000256" key="1">
    <source>
        <dbReference type="ARBA" id="ARBA00004651"/>
    </source>
</evidence>
<evidence type="ECO:0000313" key="17">
    <source>
        <dbReference type="EMBL" id="GHE02551.1"/>
    </source>
</evidence>
<comment type="similarity">
    <text evidence="2 14">Belongs to the cytochrome c oxidase subunit 3 family.</text>
</comment>
<evidence type="ECO:0000256" key="14">
    <source>
        <dbReference type="RuleBase" id="RU003376"/>
    </source>
</evidence>
<feature type="transmembrane region" description="Helical" evidence="15">
    <location>
        <begin position="75"/>
        <end position="97"/>
    </location>
</feature>
<evidence type="ECO:0000256" key="12">
    <source>
        <dbReference type="ARBA" id="ARBA00032189"/>
    </source>
</evidence>
<comment type="caution">
    <text evidence="17">The sequence shown here is derived from an EMBL/GenBank/DDBJ whole genome shotgun (WGS) entry which is preliminary data.</text>
</comment>
<keyword evidence="19" id="KW-1185">Reference proteome</keyword>
<evidence type="ECO:0000313" key="19">
    <source>
        <dbReference type="Proteomes" id="UP000199541"/>
    </source>
</evidence>
<dbReference type="EMBL" id="FNOB01000013">
    <property type="protein sequence ID" value="SDX28066.1"/>
    <property type="molecule type" value="Genomic_DNA"/>
</dbReference>
<dbReference type="InterPro" id="IPR024791">
    <property type="entry name" value="Cyt_c/ubiquinol_Oxase_su3"/>
</dbReference>
<dbReference type="EMBL" id="BNAB01000009">
    <property type="protein sequence ID" value="GHE02551.1"/>
    <property type="molecule type" value="Genomic_DNA"/>
</dbReference>
<evidence type="ECO:0000313" key="18">
    <source>
        <dbReference type="EMBL" id="SDX28066.1"/>
    </source>
</evidence>
<evidence type="ECO:0000256" key="13">
    <source>
        <dbReference type="ARBA" id="ARBA00032717"/>
    </source>
</evidence>